<dbReference type="AlphaFoldDB" id="A0A494W4D4"/>
<dbReference type="OrthoDB" id="796558at2"/>
<dbReference type="RefSeq" id="WP_119406643.1">
    <property type="nucleotide sequence ID" value="NZ_CP032869.1"/>
</dbReference>
<evidence type="ECO:0000313" key="1">
    <source>
        <dbReference type="EMBL" id="AYL98365.1"/>
    </source>
</evidence>
<gene>
    <name evidence="1" type="ORF">HYN43_025130</name>
</gene>
<accession>A0A494W4D4</accession>
<sequence length="90" mass="10413">MIASLLTYRHIKNLCSFFKRTHSGFKLINNERIVVLTGNMRGLVLYFNRDACEVKNGNQDFISIDITRNFSVDMLMQVLASHNMITPVFE</sequence>
<organism evidence="1 2">
    <name type="scientific">Mucilaginibacter celer</name>
    <dbReference type="NCBI Taxonomy" id="2305508"/>
    <lineage>
        <taxon>Bacteria</taxon>
        <taxon>Pseudomonadati</taxon>
        <taxon>Bacteroidota</taxon>
        <taxon>Sphingobacteriia</taxon>
        <taxon>Sphingobacteriales</taxon>
        <taxon>Sphingobacteriaceae</taxon>
        <taxon>Mucilaginibacter</taxon>
    </lineage>
</organism>
<dbReference type="EMBL" id="CP032869">
    <property type="protein sequence ID" value="AYL98365.1"/>
    <property type="molecule type" value="Genomic_DNA"/>
</dbReference>
<name>A0A494W4D4_9SPHI</name>
<evidence type="ECO:0000313" key="2">
    <source>
        <dbReference type="Proteomes" id="UP000270046"/>
    </source>
</evidence>
<dbReference type="Proteomes" id="UP000270046">
    <property type="component" value="Chromosome"/>
</dbReference>
<dbReference type="KEGG" id="muh:HYN43_025130"/>
<reference evidence="1 2" key="1">
    <citation type="submission" date="2018-10" db="EMBL/GenBank/DDBJ databases">
        <title>Genome sequencing of Mucilaginibacter sp. HYN0043.</title>
        <authorList>
            <person name="Kim M."/>
            <person name="Yi H."/>
        </authorList>
    </citation>
    <scope>NUCLEOTIDE SEQUENCE [LARGE SCALE GENOMIC DNA]</scope>
    <source>
        <strain evidence="1 2">HYN0043</strain>
    </source>
</reference>
<protein>
    <submittedName>
        <fullName evidence="1">Uncharacterized protein</fullName>
    </submittedName>
</protein>
<proteinExistence type="predicted"/>
<keyword evidence="2" id="KW-1185">Reference proteome</keyword>